<protein>
    <submittedName>
        <fullName evidence="2">Uncharacterized protein</fullName>
    </submittedName>
</protein>
<gene>
    <name evidence="2" type="ORF">H7U22_05680</name>
</gene>
<keyword evidence="3" id="KW-1185">Reference proteome</keyword>
<dbReference type="Proteomes" id="UP000652755">
    <property type="component" value="Unassembled WGS sequence"/>
</dbReference>
<evidence type="ECO:0000313" key="3">
    <source>
        <dbReference type="Proteomes" id="UP000652755"/>
    </source>
</evidence>
<keyword evidence="1" id="KW-1133">Transmembrane helix</keyword>
<sequence>MKLQWLFNMGFFGAVSLIISIISLIVKFSSSGNDDNTYQDHESAREVDLFPETTLDGILNCYETFRVPNFNIRHLEFDLRNANSGKFTVKASQLEGNCLYLNVQFFDVFDRKSKSGEIQEFQNSVNTYFSINYLEDTNNVIIYGGSNFNQRIKEGYKTVAAEIRKVISP</sequence>
<evidence type="ECO:0000313" key="2">
    <source>
        <dbReference type="EMBL" id="MBC6109907.1"/>
    </source>
</evidence>
<name>A0ABR7KP97_9SPHI</name>
<accession>A0ABR7KP97</accession>
<organism evidence="2 3">
    <name type="scientific">Pedobacter fastidiosus</name>
    <dbReference type="NCBI Taxonomy" id="2765361"/>
    <lineage>
        <taxon>Bacteria</taxon>
        <taxon>Pseudomonadati</taxon>
        <taxon>Bacteroidota</taxon>
        <taxon>Sphingobacteriia</taxon>
        <taxon>Sphingobacteriales</taxon>
        <taxon>Sphingobacteriaceae</taxon>
        <taxon>Pedobacter</taxon>
    </lineage>
</organism>
<proteinExistence type="predicted"/>
<dbReference type="RefSeq" id="WP_187070385.1">
    <property type="nucleotide sequence ID" value="NZ_JACRYL010000004.1"/>
</dbReference>
<comment type="caution">
    <text evidence="2">The sequence shown here is derived from an EMBL/GenBank/DDBJ whole genome shotgun (WGS) entry which is preliminary data.</text>
</comment>
<keyword evidence="1" id="KW-0812">Transmembrane</keyword>
<dbReference type="EMBL" id="JACRYL010000004">
    <property type="protein sequence ID" value="MBC6109907.1"/>
    <property type="molecule type" value="Genomic_DNA"/>
</dbReference>
<evidence type="ECO:0000256" key="1">
    <source>
        <dbReference type="SAM" id="Phobius"/>
    </source>
</evidence>
<keyword evidence="1" id="KW-0472">Membrane</keyword>
<feature type="transmembrane region" description="Helical" evidence="1">
    <location>
        <begin position="6"/>
        <end position="26"/>
    </location>
</feature>
<reference evidence="2 3" key="1">
    <citation type="submission" date="2020-08" db="EMBL/GenBank/DDBJ databases">
        <authorList>
            <person name="Sun Q."/>
            <person name="Inoue M."/>
        </authorList>
    </citation>
    <scope>NUCLEOTIDE SEQUENCE [LARGE SCALE GENOMIC DNA]</scope>
    <source>
        <strain evidence="2 3">CCM 8938</strain>
    </source>
</reference>